<feature type="region of interest" description="Disordered" evidence="1">
    <location>
        <begin position="1"/>
        <end position="25"/>
    </location>
</feature>
<evidence type="ECO:0000313" key="3">
    <source>
        <dbReference type="Proteomes" id="UP001212326"/>
    </source>
</evidence>
<organism evidence="2 3">
    <name type="scientific">Streptomyces camelliae</name>
    <dbReference type="NCBI Taxonomy" id="3004093"/>
    <lineage>
        <taxon>Bacteria</taxon>
        <taxon>Bacillati</taxon>
        <taxon>Actinomycetota</taxon>
        <taxon>Actinomycetes</taxon>
        <taxon>Kitasatosporales</taxon>
        <taxon>Streptomycetaceae</taxon>
        <taxon>Streptomyces</taxon>
    </lineage>
</organism>
<evidence type="ECO:0000313" key="2">
    <source>
        <dbReference type="EMBL" id="WBO67090.1"/>
    </source>
</evidence>
<reference evidence="2 3" key="1">
    <citation type="submission" date="2022-12" db="EMBL/GenBank/DDBJ databases">
        <authorList>
            <person name="Mo P."/>
        </authorList>
    </citation>
    <scope>NUCLEOTIDE SEQUENCE [LARGE SCALE GENOMIC DNA]</scope>
    <source>
        <strain evidence="2 3">HUAS 2-6</strain>
    </source>
</reference>
<dbReference type="Proteomes" id="UP001212326">
    <property type="component" value="Chromosome"/>
</dbReference>
<gene>
    <name evidence="2" type="ORF">O1G22_31930</name>
</gene>
<keyword evidence="3" id="KW-1185">Reference proteome</keyword>
<feature type="compositionally biased region" description="Basic and acidic residues" evidence="1">
    <location>
        <begin position="12"/>
        <end position="25"/>
    </location>
</feature>
<name>A0ABY7PC12_9ACTN</name>
<sequence length="57" mass="6023">MKLGKALATGVAEERPLGHEETVREETVRVEGIALAEDAATVEPAEPAAREEVPAAR</sequence>
<protein>
    <submittedName>
        <fullName evidence="2">Uncharacterized protein</fullName>
    </submittedName>
</protein>
<dbReference type="RefSeq" id="WP_270084480.1">
    <property type="nucleotide sequence ID" value="NZ_CP115300.1"/>
</dbReference>
<dbReference type="EMBL" id="CP115300">
    <property type="protein sequence ID" value="WBO67090.1"/>
    <property type="molecule type" value="Genomic_DNA"/>
</dbReference>
<accession>A0ABY7PC12</accession>
<evidence type="ECO:0000256" key="1">
    <source>
        <dbReference type="SAM" id="MobiDB-lite"/>
    </source>
</evidence>
<proteinExistence type="predicted"/>